<organism evidence="1 2">
    <name type="scientific">Rubroshorea leprosula</name>
    <dbReference type="NCBI Taxonomy" id="152421"/>
    <lineage>
        <taxon>Eukaryota</taxon>
        <taxon>Viridiplantae</taxon>
        <taxon>Streptophyta</taxon>
        <taxon>Embryophyta</taxon>
        <taxon>Tracheophyta</taxon>
        <taxon>Spermatophyta</taxon>
        <taxon>Magnoliopsida</taxon>
        <taxon>eudicotyledons</taxon>
        <taxon>Gunneridae</taxon>
        <taxon>Pentapetalae</taxon>
        <taxon>rosids</taxon>
        <taxon>malvids</taxon>
        <taxon>Malvales</taxon>
        <taxon>Dipterocarpaceae</taxon>
        <taxon>Rubroshorea</taxon>
    </lineage>
</organism>
<accession>A0AAV5L6J4</accession>
<keyword evidence="2" id="KW-1185">Reference proteome</keyword>
<name>A0AAV5L6J4_9ROSI</name>
<evidence type="ECO:0000313" key="2">
    <source>
        <dbReference type="Proteomes" id="UP001054252"/>
    </source>
</evidence>
<protein>
    <submittedName>
        <fullName evidence="1">Uncharacterized protein</fullName>
    </submittedName>
</protein>
<comment type="caution">
    <text evidence="1">The sequence shown here is derived from an EMBL/GenBank/DDBJ whole genome shotgun (WGS) entry which is preliminary data.</text>
</comment>
<reference evidence="1 2" key="1">
    <citation type="journal article" date="2021" name="Commun. Biol.">
        <title>The genome of Shorea leprosula (Dipterocarpaceae) highlights the ecological relevance of drought in aseasonal tropical rainforests.</title>
        <authorList>
            <person name="Ng K.K.S."/>
            <person name="Kobayashi M.J."/>
            <person name="Fawcett J.A."/>
            <person name="Hatakeyama M."/>
            <person name="Paape T."/>
            <person name="Ng C.H."/>
            <person name="Ang C.C."/>
            <person name="Tnah L.H."/>
            <person name="Lee C.T."/>
            <person name="Nishiyama T."/>
            <person name="Sese J."/>
            <person name="O'Brien M.J."/>
            <person name="Copetti D."/>
            <person name="Mohd Noor M.I."/>
            <person name="Ong R.C."/>
            <person name="Putra M."/>
            <person name="Sireger I.Z."/>
            <person name="Indrioko S."/>
            <person name="Kosugi Y."/>
            <person name="Izuno A."/>
            <person name="Isagi Y."/>
            <person name="Lee S.L."/>
            <person name="Shimizu K.K."/>
        </authorList>
    </citation>
    <scope>NUCLEOTIDE SEQUENCE [LARGE SCALE GENOMIC DNA]</scope>
    <source>
        <strain evidence="1">214</strain>
    </source>
</reference>
<evidence type="ECO:0000313" key="1">
    <source>
        <dbReference type="EMBL" id="GKV32780.1"/>
    </source>
</evidence>
<dbReference type="Proteomes" id="UP001054252">
    <property type="component" value="Unassembled WGS sequence"/>
</dbReference>
<dbReference type="EMBL" id="BPVZ01000097">
    <property type="protein sequence ID" value="GKV32780.1"/>
    <property type="molecule type" value="Genomic_DNA"/>
</dbReference>
<sequence>MHFEENYKRGNNNTNWDRCLDKREIVEILDDELNVCSLHYEIARTIIAKDPPEKYTEEGWKNHQANEWKNLKEWAQAAEVISLAYQPVQLKLRVNKSDEWMEATKVLQFHQPLHLRTKENQSVFWMEATEIKTRIKEAKLDELEFWTQDDRNNNLQGKWMKFKEIEEKDKADQPLKLRTRNVSAAWMEVKDIFRHLGPLQLLVDVDTNWMEATDILQHHEPLSLYTKEGWKLSWTKLEEIKNKANQLLELELKEDSGETVWKKLKDIKNEANQQLKLCIGVSNWMNAEEIYKHDEGLLSLRMREVSRKEDSRECNWKKLKEIKEAKHYQSREFFTKYGWKKLEIKEGANSKLEIRTIESSKAKEGEVQEIKNEADQELKLWTIEKDWKLVEEIIEYDQPPSLWVRKVPDRNQANIQDKAQNKGYWMDAFEADRPGAEFLT</sequence>
<dbReference type="AlphaFoldDB" id="A0AAV5L6J4"/>
<gene>
    <name evidence="1" type="ORF">SLEP1_g41359</name>
</gene>
<proteinExistence type="predicted"/>